<proteinExistence type="predicted"/>
<name>A0A0D9QCT0_PLAFR</name>
<gene>
    <name evidence="1" type="ORF">AK88_05582</name>
</gene>
<reference evidence="1 2" key="1">
    <citation type="submission" date="2014-03" db="EMBL/GenBank/DDBJ databases">
        <title>The Genome Sequence of Plasmodium fragile nilgiri.</title>
        <authorList>
            <consortium name="The Broad Institute Genomics Platform"/>
            <consortium name="The Broad Institute Genome Sequencing Center for Infectious Disease"/>
            <person name="Neafsey D."/>
            <person name="Duraisingh M."/>
            <person name="Young S.K."/>
            <person name="Zeng Q."/>
            <person name="Gargeya S."/>
            <person name="Abouelleil A."/>
            <person name="Alvarado L."/>
            <person name="Chapman S.B."/>
            <person name="Gainer-Dewar J."/>
            <person name="Goldberg J."/>
            <person name="Griggs A."/>
            <person name="Gujja S."/>
            <person name="Hansen M."/>
            <person name="Howarth C."/>
            <person name="Imamovic A."/>
            <person name="Larimer J."/>
            <person name="Pearson M."/>
            <person name="Poon T.W."/>
            <person name="Priest M."/>
            <person name="Roberts A."/>
            <person name="Saif S."/>
            <person name="Shea T."/>
            <person name="Sykes S."/>
            <person name="Wortman J."/>
            <person name="Nusbaum C."/>
            <person name="Birren B."/>
        </authorList>
    </citation>
    <scope>NUCLEOTIDE SEQUENCE [LARGE SCALE GENOMIC DNA]</scope>
    <source>
        <strain evidence="2">nilgiri</strain>
    </source>
</reference>
<dbReference type="GeneID" id="24270896"/>
<evidence type="ECO:0000313" key="1">
    <source>
        <dbReference type="EMBL" id="KJP84784.1"/>
    </source>
</evidence>
<keyword evidence="2" id="KW-1185">Reference proteome</keyword>
<dbReference type="EMBL" id="KQ001795">
    <property type="protein sequence ID" value="KJP84784.1"/>
    <property type="molecule type" value="Genomic_DNA"/>
</dbReference>
<dbReference type="VEuPathDB" id="PlasmoDB:AK88_05582"/>
<dbReference type="AlphaFoldDB" id="A0A0D9QCT0"/>
<protein>
    <submittedName>
        <fullName evidence="1">Uncharacterized protein</fullName>
    </submittedName>
</protein>
<organism evidence="1 2">
    <name type="scientific">Plasmodium fragile</name>
    <dbReference type="NCBI Taxonomy" id="5857"/>
    <lineage>
        <taxon>Eukaryota</taxon>
        <taxon>Sar</taxon>
        <taxon>Alveolata</taxon>
        <taxon>Apicomplexa</taxon>
        <taxon>Aconoidasida</taxon>
        <taxon>Haemosporida</taxon>
        <taxon>Plasmodiidae</taxon>
        <taxon>Plasmodium</taxon>
        <taxon>Plasmodium (Plasmodium)</taxon>
    </lineage>
</organism>
<sequence length="119" mass="13533">MFRANPRIFAPSFSLYNGTLKLKYAIIFLEYPCTSQNSTLQSIKSQTMNSAHEVCFLNNNTLNGNPSIHHTKNYINISALQRTMHFGTFARFISNENQQEYFINNSNSGHASTLQVAIH</sequence>
<accession>A0A0D9QCT0</accession>
<dbReference type="RefSeq" id="XP_012338607.1">
    <property type="nucleotide sequence ID" value="XM_012483184.1"/>
</dbReference>
<dbReference type="Proteomes" id="UP000054561">
    <property type="component" value="Unassembled WGS sequence"/>
</dbReference>
<evidence type="ECO:0000313" key="2">
    <source>
        <dbReference type="Proteomes" id="UP000054561"/>
    </source>
</evidence>